<proteinExistence type="predicted"/>
<name>A0A2W7NH13_9RHOB</name>
<dbReference type="Proteomes" id="UP000248916">
    <property type="component" value="Unassembled WGS sequence"/>
</dbReference>
<keyword evidence="2" id="KW-1185">Reference proteome</keyword>
<comment type="caution">
    <text evidence="1">The sequence shown here is derived from an EMBL/GenBank/DDBJ whole genome shotgun (WGS) entry which is preliminary data.</text>
</comment>
<dbReference type="AlphaFoldDB" id="A0A2W7NH13"/>
<organism evidence="1 2">
    <name type="scientific">Palleronia aestuarii</name>
    <dbReference type="NCBI Taxonomy" id="568105"/>
    <lineage>
        <taxon>Bacteria</taxon>
        <taxon>Pseudomonadati</taxon>
        <taxon>Pseudomonadota</taxon>
        <taxon>Alphaproteobacteria</taxon>
        <taxon>Rhodobacterales</taxon>
        <taxon>Roseobacteraceae</taxon>
        <taxon>Palleronia</taxon>
    </lineage>
</organism>
<accession>A0A2W7NH13</accession>
<dbReference type="RefSeq" id="WP_111538588.1">
    <property type="nucleotide sequence ID" value="NZ_QKZL01000023.1"/>
</dbReference>
<sequence>MATENLKLRVKAGEKEGKNYWDTCGVLFINRNDGGEITSIQVRHNMFPGVEMVAFPKKDEPVTE</sequence>
<dbReference type="OrthoDB" id="7775137at2"/>
<reference evidence="1 2" key="1">
    <citation type="submission" date="2018-06" db="EMBL/GenBank/DDBJ databases">
        <title>Genomic Encyclopedia of Archaeal and Bacterial Type Strains, Phase II (KMG-II): from individual species to whole genera.</title>
        <authorList>
            <person name="Goeker M."/>
        </authorList>
    </citation>
    <scope>NUCLEOTIDE SEQUENCE [LARGE SCALE GENOMIC DNA]</scope>
    <source>
        <strain evidence="1 2">DSM 22009</strain>
    </source>
</reference>
<evidence type="ECO:0000313" key="2">
    <source>
        <dbReference type="Proteomes" id="UP000248916"/>
    </source>
</evidence>
<dbReference type="EMBL" id="QKZL01000023">
    <property type="protein sequence ID" value="PZX12436.1"/>
    <property type="molecule type" value="Genomic_DNA"/>
</dbReference>
<evidence type="ECO:0000313" key="1">
    <source>
        <dbReference type="EMBL" id="PZX12436.1"/>
    </source>
</evidence>
<gene>
    <name evidence="1" type="ORF">LX81_03540</name>
</gene>
<protein>
    <submittedName>
        <fullName evidence="1">Uncharacterized protein</fullName>
    </submittedName>
</protein>